<dbReference type="SUPFAM" id="SSF47565">
    <property type="entry name" value="Insect pheromone/odorant-binding proteins"/>
    <property type="match status" value="1"/>
</dbReference>
<protein>
    <submittedName>
        <fullName evidence="2">Odorant binding protein 30</fullName>
    </submittedName>
</protein>
<feature type="chain" id="PRO_5021305799" evidence="1">
    <location>
        <begin position="27"/>
        <end position="131"/>
    </location>
</feature>
<feature type="signal peptide" evidence="1">
    <location>
        <begin position="1"/>
        <end position="26"/>
    </location>
</feature>
<accession>A0A4Y5RDI0</accession>
<dbReference type="SMART" id="SM00708">
    <property type="entry name" value="PhBP"/>
    <property type="match status" value="1"/>
</dbReference>
<dbReference type="OrthoDB" id="8194670at2759"/>
<name>A0A4Y5RDI0_NEZVI</name>
<evidence type="ECO:0000313" key="2">
    <source>
        <dbReference type="EMBL" id="QCZ25087.1"/>
    </source>
</evidence>
<dbReference type="AlphaFoldDB" id="A0A4Y5RDI0"/>
<keyword evidence="1" id="KW-0732">Signal</keyword>
<dbReference type="GO" id="GO:0005549">
    <property type="term" value="F:odorant binding"/>
    <property type="evidence" value="ECO:0007669"/>
    <property type="project" value="InterPro"/>
</dbReference>
<dbReference type="InterPro" id="IPR006170">
    <property type="entry name" value="PBP/GOBP"/>
</dbReference>
<proteinExistence type="evidence at transcript level"/>
<dbReference type="Pfam" id="PF01395">
    <property type="entry name" value="PBP_GOBP"/>
    <property type="match status" value="1"/>
</dbReference>
<reference evidence="2" key="1">
    <citation type="submission" date="2019-04" db="EMBL/GenBank/DDBJ databases">
        <title>Candidate genes coding for odorant binding proteins and chemosensory proteins identified from dissected antennae and mouthparts of the southern green stink bug Nezara viridula.</title>
        <authorList>
            <person name="Wu Z."/>
            <person name="Cui Y."/>
            <person name="Qu M."/>
            <person name="Lin J.-H."/>
        </authorList>
    </citation>
    <scope>NUCLEOTIDE SEQUENCE</scope>
</reference>
<evidence type="ECO:0000256" key="1">
    <source>
        <dbReference type="SAM" id="SignalP"/>
    </source>
</evidence>
<gene>
    <name evidence="2" type="primary">OBP30</name>
</gene>
<dbReference type="Gene3D" id="1.10.238.20">
    <property type="entry name" value="Pheromone/general odorant binding protein domain"/>
    <property type="match status" value="1"/>
</dbReference>
<organism evidence="2">
    <name type="scientific">Nezara viridula</name>
    <name type="common">Southern green stink bug</name>
    <name type="synonym">Cimex viridulus</name>
    <dbReference type="NCBI Taxonomy" id="85310"/>
    <lineage>
        <taxon>Eukaryota</taxon>
        <taxon>Metazoa</taxon>
        <taxon>Ecdysozoa</taxon>
        <taxon>Arthropoda</taxon>
        <taxon>Hexapoda</taxon>
        <taxon>Insecta</taxon>
        <taxon>Pterygota</taxon>
        <taxon>Neoptera</taxon>
        <taxon>Paraneoptera</taxon>
        <taxon>Hemiptera</taxon>
        <taxon>Heteroptera</taxon>
        <taxon>Panheteroptera</taxon>
        <taxon>Pentatomomorpha</taxon>
        <taxon>Pentatomoidea</taxon>
        <taxon>Pentatomidae</taxon>
        <taxon>Pentatominae</taxon>
        <taxon>Nezara</taxon>
    </lineage>
</organism>
<dbReference type="CDD" id="cd23992">
    <property type="entry name" value="PBP_GOBP"/>
    <property type="match status" value="1"/>
</dbReference>
<sequence length="131" mass="14920">MYLTNCFVNVILLNFVLGILLSTAHSALPEKYQQIVIGCYKENGYDGRPLDYFDPAVPNNFKCALACILEKKGFFKEDGSIDKVKFGKDMEEVIEDQDVRNRFLKAVDRCDPKARANNCETAYEFTKCVNT</sequence>
<dbReference type="EMBL" id="MK753175">
    <property type="protein sequence ID" value="QCZ25087.1"/>
    <property type="molecule type" value="mRNA"/>
</dbReference>
<dbReference type="InterPro" id="IPR036728">
    <property type="entry name" value="PBP_GOBP_sf"/>
</dbReference>